<name>A0A1I3KE37_9EURY</name>
<organism evidence="2 3">
    <name type="scientific">Natronobacterium gregoryi</name>
    <dbReference type="NCBI Taxonomy" id="44930"/>
    <lineage>
        <taxon>Archaea</taxon>
        <taxon>Methanobacteriati</taxon>
        <taxon>Methanobacteriota</taxon>
        <taxon>Stenosarchaea group</taxon>
        <taxon>Halobacteria</taxon>
        <taxon>Halobacteriales</taxon>
        <taxon>Natrialbaceae</taxon>
        <taxon>Natronobacterium</taxon>
    </lineage>
</organism>
<dbReference type="RefSeq" id="WP_005579429.1">
    <property type="nucleotide sequence ID" value="NZ_FORO01000004.1"/>
</dbReference>
<dbReference type="Gene3D" id="1.50.10.10">
    <property type="match status" value="1"/>
</dbReference>
<dbReference type="OrthoDB" id="271351at2157"/>
<gene>
    <name evidence="2" type="ORF">SAMN05443661_1043</name>
</gene>
<evidence type="ECO:0000313" key="3">
    <source>
        <dbReference type="Proteomes" id="UP000182829"/>
    </source>
</evidence>
<reference evidence="2 3" key="1">
    <citation type="submission" date="2016-10" db="EMBL/GenBank/DDBJ databases">
        <authorList>
            <person name="de Groot N.N."/>
        </authorList>
    </citation>
    <scope>NUCLEOTIDE SEQUENCE [LARGE SCALE GENOMIC DNA]</scope>
    <source>
        <strain evidence="2 3">SP2</strain>
    </source>
</reference>
<dbReference type="GO" id="GO:0005975">
    <property type="term" value="P:carbohydrate metabolic process"/>
    <property type="evidence" value="ECO:0007669"/>
    <property type="project" value="InterPro"/>
</dbReference>
<dbReference type="EMBL" id="FORO01000004">
    <property type="protein sequence ID" value="SFI70548.1"/>
    <property type="molecule type" value="Genomic_DNA"/>
</dbReference>
<evidence type="ECO:0000256" key="1">
    <source>
        <dbReference type="SAM" id="MobiDB-lite"/>
    </source>
</evidence>
<proteinExistence type="predicted"/>
<sequence length="473" mass="51348">MERLAAPFFNNGIEDDRLWSVYRIEREALGRLDPPRITSRMGTTELFFDGVPIPGYASNPGFQRFTERVESLSAADRRRQVRFIREAFESRDSPTTRAQPAESDDDPDREATADGFEGRAAALVDRVYDAASTTFGDPYGWMATRTSDDTAGVHLVPARESLLAGRSGIALAAAAVYRATGTETYRERALETVRFEDDLASIETNLHGAAGAVSAAYALCVLSDLLEADHLQSRAVDLATSVPSLDGRDGTVGIETGVCGTTLALLSCYRRTGDTEIRELALEYGECVHTAFDADDARSDNGCNTQLGFRVTDGVGYTLVATGETLDKPWYVEEGTELLAGTWTTRHSASRSPSRPTLARCVAGQYNEELAVDPSTVVGGSADLWEYDHLRRGNFGRVERLVEAARAGDRSPAPASTIARRSLERASDGNGLVLPGHDPEFPNVTLHDGLSGIVYTILRVARPEELPCVLAFE</sequence>
<dbReference type="InterPro" id="IPR012341">
    <property type="entry name" value="6hp_glycosidase-like_sf"/>
</dbReference>
<dbReference type="Pfam" id="PF05147">
    <property type="entry name" value="LANC_like"/>
    <property type="match status" value="1"/>
</dbReference>
<dbReference type="SUPFAM" id="SSF158745">
    <property type="entry name" value="LanC-like"/>
    <property type="match status" value="1"/>
</dbReference>
<dbReference type="GO" id="GO:0031179">
    <property type="term" value="P:peptide modification"/>
    <property type="evidence" value="ECO:0007669"/>
    <property type="project" value="InterPro"/>
</dbReference>
<dbReference type="GeneID" id="14208192"/>
<evidence type="ECO:0000313" key="2">
    <source>
        <dbReference type="EMBL" id="SFI70548.1"/>
    </source>
</evidence>
<accession>A0A1I3KE37</accession>
<dbReference type="AlphaFoldDB" id="A0A1I3KE37"/>
<protein>
    <submittedName>
        <fullName evidence="2">Lanthionine synthetase C-like protein</fullName>
    </submittedName>
</protein>
<dbReference type="SMART" id="SM01260">
    <property type="entry name" value="LANC_like"/>
    <property type="match status" value="1"/>
</dbReference>
<dbReference type="Proteomes" id="UP000182829">
    <property type="component" value="Unassembled WGS sequence"/>
</dbReference>
<feature type="region of interest" description="Disordered" evidence="1">
    <location>
        <begin position="86"/>
        <end position="112"/>
    </location>
</feature>
<dbReference type="InterPro" id="IPR007822">
    <property type="entry name" value="LANC-like"/>
</dbReference>